<evidence type="ECO:0000313" key="2">
    <source>
        <dbReference type="EMBL" id="KDO44236.1"/>
    </source>
</evidence>
<gene>
    <name evidence="2" type="ORF">CISIN_1g034946mg</name>
</gene>
<accession>A0A067E048</accession>
<sequence>MRSHTARHRERERESKCELKRLSYRITKKKKRKVRRQPNGTTELLSRCTVSIFLDEKEESQKGKKPTERGLSETSQLM</sequence>
<evidence type="ECO:0000256" key="1">
    <source>
        <dbReference type="SAM" id="MobiDB-lite"/>
    </source>
</evidence>
<proteinExistence type="predicted"/>
<evidence type="ECO:0000313" key="3">
    <source>
        <dbReference type="Proteomes" id="UP000027120"/>
    </source>
</evidence>
<protein>
    <submittedName>
        <fullName evidence="2">Uncharacterized protein</fullName>
    </submittedName>
</protein>
<feature type="compositionally biased region" description="Basic and acidic residues" evidence="1">
    <location>
        <begin position="59"/>
        <end position="71"/>
    </location>
</feature>
<dbReference type="Proteomes" id="UP000027120">
    <property type="component" value="Unassembled WGS sequence"/>
</dbReference>
<keyword evidence="3" id="KW-1185">Reference proteome</keyword>
<organism evidence="2 3">
    <name type="scientific">Citrus sinensis</name>
    <name type="common">Sweet orange</name>
    <name type="synonym">Citrus aurantium var. sinensis</name>
    <dbReference type="NCBI Taxonomy" id="2711"/>
    <lineage>
        <taxon>Eukaryota</taxon>
        <taxon>Viridiplantae</taxon>
        <taxon>Streptophyta</taxon>
        <taxon>Embryophyta</taxon>
        <taxon>Tracheophyta</taxon>
        <taxon>Spermatophyta</taxon>
        <taxon>Magnoliopsida</taxon>
        <taxon>eudicotyledons</taxon>
        <taxon>Gunneridae</taxon>
        <taxon>Pentapetalae</taxon>
        <taxon>rosids</taxon>
        <taxon>malvids</taxon>
        <taxon>Sapindales</taxon>
        <taxon>Rutaceae</taxon>
        <taxon>Aurantioideae</taxon>
        <taxon>Citrus</taxon>
    </lineage>
</organism>
<dbReference type="SMR" id="A0A067E048"/>
<reference evidence="2 3" key="1">
    <citation type="submission" date="2014-04" db="EMBL/GenBank/DDBJ databases">
        <authorList>
            <consortium name="International Citrus Genome Consortium"/>
            <person name="Gmitter F."/>
            <person name="Chen C."/>
            <person name="Farmerie W."/>
            <person name="Harkins T."/>
            <person name="Desany B."/>
            <person name="Mohiuddin M."/>
            <person name="Kodira C."/>
            <person name="Borodovsky M."/>
            <person name="Lomsadze A."/>
            <person name="Burns P."/>
            <person name="Jenkins J."/>
            <person name="Prochnik S."/>
            <person name="Shu S."/>
            <person name="Chapman J."/>
            <person name="Pitluck S."/>
            <person name="Schmutz J."/>
            <person name="Rokhsar D."/>
        </authorList>
    </citation>
    <scope>NUCLEOTIDE SEQUENCE</scope>
</reference>
<dbReference type="EMBL" id="KK785318">
    <property type="protein sequence ID" value="KDO44236.1"/>
    <property type="molecule type" value="Genomic_DNA"/>
</dbReference>
<dbReference type="AlphaFoldDB" id="A0A067E048"/>
<feature type="region of interest" description="Disordered" evidence="1">
    <location>
        <begin position="57"/>
        <end position="78"/>
    </location>
</feature>
<name>A0A067E048_CITSI</name>